<sequence>MDAPLVRECWANLECRVTVDVWARRYNLWGLEVQRIWIDTARMKVRLIHNQGDGRFSVDDDTLDLGEHMIKWYYFMS</sequence>
<name>A0ABZ2GEV7_9GAMM</name>
<organism evidence="1 2">
    <name type="scientific">Pectobacterium cacticida</name>
    <dbReference type="NCBI Taxonomy" id="69221"/>
    <lineage>
        <taxon>Bacteria</taxon>
        <taxon>Pseudomonadati</taxon>
        <taxon>Pseudomonadota</taxon>
        <taxon>Gammaproteobacteria</taxon>
        <taxon>Enterobacterales</taxon>
        <taxon>Pectobacteriaceae</taxon>
        <taxon>Pectobacterium</taxon>
    </lineage>
</organism>
<reference evidence="1 2" key="1">
    <citation type="journal article" date="2024" name="Front. Plant Sci.">
        <title>Comprehensive phenomic and genomic studies of the species, Pectobacterium cacticida and proposal for reclassification as Alcorniella cacticida comb. nov.</title>
        <authorList>
            <person name="Jonca J."/>
            <person name="Pirhonen M."/>
            <person name="Waleron M.M."/>
            <person name="Gawor J."/>
            <person name="Mrozik A."/>
            <person name="Smoktunowicz M."/>
            <person name="Waleron K."/>
            <person name="Waleron M."/>
        </authorList>
    </citation>
    <scope>NUCLEOTIDE SEQUENCE [LARGE SCALE GENOMIC DNA]</scope>
    <source>
        <strain evidence="1 2">DPMP6</strain>
    </source>
</reference>
<proteinExistence type="predicted"/>
<dbReference type="InterPro" id="IPR012349">
    <property type="entry name" value="Split_barrel_FMN-bd"/>
</dbReference>
<keyword evidence="2" id="KW-1185">Reference proteome</keyword>
<accession>A0ABZ2GEV7</accession>
<evidence type="ECO:0000313" key="2">
    <source>
        <dbReference type="Proteomes" id="UP001379444"/>
    </source>
</evidence>
<dbReference type="EMBL" id="CP125967">
    <property type="protein sequence ID" value="WWO39992.1"/>
    <property type="molecule type" value="Genomic_DNA"/>
</dbReference>
<protein>
    <submittedName>
        <fullName evidence="1">Uncharacterized protein</fullName>
    </submittedName>
</protein>
<dbReference type="RefSeq" id="WP_264496028.1">
    <property type="nucleotide sequence ID" value="NZ_CP109947.1"/>
</dbReference>
<evidence type="ECO:0000313" key="1">
    <source>
        <dbReference type="EMBL" id="WWO39992.1"/>
    </source>
</evidence>
<dbReference type="SUPFAM" id="SSF50475">
    <property type="entry name" value="FMN-binding split barrel"/>
    <property type="match status" value="1"/>
</dbReference>
<dbReference type="Proteomes" id="UP001379444">
    <property type="component" value="Chromosome"/>
</dbReference>
<dbReference type="Gene3D" id="2.30.110.10">
    <property type="entry name" value="Electron Transport, Fmn-binding Protein, Chain A"/>
    <property type="match status" value="1"/>
</dbReference>
<gene>
    <name evidence="1" type="ORF">QNA12_08565</name>
</gene>